<dbReference type="InterPro" id="IPR056884">
    <property type="entry name" value="NPHP3-like_N"/>
</dbReference>
<reference evidence="4" key="2">
    <citation type="submission" date="2019-10" db="EMBL/GenBank/DDBJ databases">
        <authorList>
            <consortium name="NCBI Genome Project"/>
        </authorList>
    </citation>
    <scope>NUCLEOTIDE SEQUENCE</scope>
    <source>
        <strain evidence="4">NI907</strain>
    </source>
</reference>
<dbReference type="GeneID" id="41965014"/>
<evidence type="ECO:0000313" key="4">
    <source>
        <dbReference type="RefSeq" id="XP_030980441.1"/>
    </source>
</evidence>
<feature type="domain" description="Nephrocystin 3-like N-terminal" evidence="2">
    <location>
        <begin position="3"/>
        <end position="105"/>
    </location>
</feature>
<proteinExistence type="predicted"/>
<dbReference type="PANTHER" id="PTHR10039">
    <property type="entry name" value="AMELOGENIN"/>
    <property type="match status" value="1"/>
</dbReference>
<feature type="non-terminal residue" evidence="4">
    <location>
        <position position="1"/>
    </location>
</feature>
<gene>
    <name evidence="4" type="ORF">PgNI_10130</name>
</gene>
<evidence type="ECO:0000256" key="1">
    <source>
        <dbReference type="ARBA" id="ARBA00022737"/>
    </source>
</evidence>
<dbReference type="KEGG" id="pgri:PgNI_10130"/>
<sequence>YWTWLTEEPVFQSWIERRSRILWILGGPGAGKSHLAAWLIAHLSEKANVPGDTRASQIVYFFVKSYSDHLCDLNNILKALAWQLCKNNATFEAHVAAACRDSNPTYTPEDTCEKRFFLLDRSKNHNDIDSYVKRQLEQVQILRRMRRVKPQGKQDANAAGAYIRKQILLGANGSFLWARLVIDTIINKDIAQIEEVLREPPSSLDDIYDRVFLDRFAKNQDLEKDSTRRMPLELDFFLGLAHWRPNLLLWEGIRGTFSAFFDLEFPKGKDPDAVEKKQNATTVQKRDDMFEDSSDGGFDFTGVPEEETDSGLVATSSADSALWEVPLWRRNAESKHRDQLNDGQLNTKITLCHARSMDFVQREGRSTQRDNLVHAIIPEMDRAQVDRRHDDDVP</sequence>
<evidence type="ECO:0000259" key="2">
    <source>
        <dbReference type="Pfam" id="PF24883"/>
    </source>
</evidence>
<dbReference type="AlphaFoldDB" id="A0A6P8AZP5"/>
<accession>A0A6P8AZP5</accession>
<keyword evidence="3" id="KW-1185">Reference proteome</keyword>
<dbReference type="PANTHER" id="PTHR10039:SF17">
    <property type="entry name" value="FUNGAL STAND N-TERMINAL GOODBYE DOMAIN-CONTAINING PROTEIN-RELATED"/>
    <property type="match status" value="1"/>
</dbReference>
<dbReference type="SUPFAM" id="SSF52540">
    <property type="entry name" value="P-loop containing nucleoside triphosphate hydrolases"/>
    <property type="match status" value="1"/>
</dbReference>
<dbReference type="InterPro" id="IPR027417">
    <property type="entry name" value="P-loop_NTPase"/>
</dbReference>
<dbReference type="Pfam" id="PF24883">
    <property type="entry name" value="NPHP3_N"/>
    <property type="match status" value="1"/>
</dbReference>
<reference evidence="4" key="3">
    <citation type="submission" date="2025-08" db="UniProtKB">
        <authorList>
            <consortium name="RefSeq"/>
        </authorList>
    </citation>
    <scope>IDENTIFICATION</scope>
    <source>
        <strain evidence="4">NI907</strain>
    </source>
</reference>
<reference evidence="3 4" key="1">
    <citation type="journal article" date="2019" name="Mol. Biol. Evol.">
        <title>Blast fungal genomes show frequent chromosomal changes, gene gains and losses, and effector gene turnover.</title>
        <authorList>
            <person name="Gomez Luciano L.B."/>
            <person name="Jason Tsai I."/>
            <person name="Chuma I."/>
            <person name="Tosa Y."/>
            <person name="Chen Y.H."/>
            <person name="Li J.Y."/>
            <person name="Li M.Y."/>
            <person name="Jade Lu M.Y."/>
            <person name="Nakayashiki H."/>
            <person name="Li W.H."/>
        </authorList>
    </citation>
    <scope>NUCLEOTIDE SEQUENCE [LARGE SCALE GENOMIC DNA]</scope>
    <source>
        <strain evidence="3 4">NI907</strain>
    </source>
</reference>
<protein>
    <recommendedName>
        <fullName evidence="2">Nephrocystin 3-like N-terminal domain-containing protein</fullName>
    </recommendedName>
</protein>
<name>A0A6P8AZP5_PYRGI</name>
<dbReference type="Gene3D" id="3.40.50.300">
    <property type="entry name" value="P-loop containing nucleotide triphosphate hydrolases"/>
    <property type="match status" value="1"/>
</dbReference>
<dbReference type="RefSeq" id="XP_030980441.1">
    <property type="nucleotide sequence ID" value="XM_031130106.1"/>
</dbReference>
<evidence type="ECO:0000313" key="3">
    <source>
        <dbReference type="Proteomes" id="UP000515153"/>
    </source>
</evidence>
<dbReference type="Proteomes" id="UP000515153">
    <property type="component" value="Chromosome VII"/>
</dbReference>
<organism evidence="3 4">
    <name type="scientific">Pyricularia grisea</name>
    <name type="common">Crabgrass-specific blast fungus</name>
    <name type="synonym">Magnaporthe grisea</name>
    <dbReference type="NCBI Taxonomy" id="148305"/>
    <lineage>
        <taxon>Eukaryota</taxon>
        <taxon>Fungi</taxon>
        <taxon>Dikarya</taxon>
        <taxon>Ascomycota</taxon>
        <taxon>Pezizomycotina</taxon>
        <taxon>Sordariomycetes</taxon>
        <taxon>Sordariomycetidae</taxon>
        <taxon>Magnaporthales</taxon>
        <taxon>Pyriculariaceae</taxon>
        <taxon>Pyricularia</taxon>
    </lineage>
</organism>
<keyword evidence="1" id="KW-0677">Repeat</keyword>